<dbReference type="SUPFAM" id="SSF48452">
    <property type="entry name" value="TPR-like"/>
    <property type="match status" value="1"/>
</dbReference>
<dbReference type="InterPro" id="IPR046848">
    <property type="entry name" value="E_motif"/>
</dbReference>
<dbReference type="Pfam" id="PF20431">
    <property type="entry name" value="E_motif"/>
    <property type="match status" value="1"/>
</dbReference>
<evidence type="ECO:0000313" key="6">
    <source>
        <dbReference type="Proteomes" id="UP001359559"/>
    </source>
</evidence>
<dbReference type="FunFam" id="1.25.40.10:FF:000073">
    <property type="entry name" value="Pentatricopeptide repeat-containing protein chloroplastic"/>
    <property type="match status" value="1"/>
</dbReference>
<dbReference type="Pfam" id="PF14432">
    <property type="entry name" value="DYW_deaminase"/>
    <property type="match status" value="1"/>
</dbReference>
<dbReference type="PANTHER" id="PTHR47926:SF502">
    <property type="entry name" value="SELENIUM BINDING PROTEIN"/>
    <property type="match status" value="1"/>
</dbReference>
<dbReference type="InterPro" id="IPR032867">
    <property type="entry name" value="DYW_dom"/>
</dbReference>
<name>A0AAN9JLG0_CLITE</name>
<dbReference type="FunFam" id="1.25.40.10:FF:000711">
    <property type="entry name" value="Tetratricopeptide repeat (TPR)-like superfamily protein"/>
    <property type="match status" value="1"/>
</dbReference>
<evidence type="ECO:0000259" key="4">
    <source>
        <dbReference type="Pfam" id="PF14432"/>
    </source>
</evidence>
<dbReference type="PANTHER" id="PTHR47926">
    <property type="entry name" value="PENTATRICOPEPTIDE REPEAT-CONTAINING PROTEIN"/>
    <property type="match status" value="1"/>
</dbReference>
<dbReference type="NCBIfam" id="TIGR00756">
    <property type="entry name" value="PPR"/>
    <property type="match status" value="3"/>
</dbReference>
<evidence type="ECO:0000256" key="1">
    <source>
        <dbReference type="ARBA" id="ARBA00006643"/>
    </source>
</evidence>
<dbReference type="GO" id="GO:0003723">
    <property type="term" value="F:RNA binding"/>
    <property type="evidence" value="ECO:0007669"/>
    <property type="project" value="InterPro"/>
</dbReference>
<dbReference type="Proteomes" id="UP001359559">
    <property type="component" value="Unassembled WGS sequence"/>
</dbReference>
<accession>A0AAN9JLG0</accession>
<proteinExistence type="inferred from homology"/>
<keyword evidence="6" id="KW-1185">Reference proteome</keyword>
<evidence type="ECO:0000256" key="2">
    <source>
        <dbReference type="ARBA" id="ARBA00022737"/>
    </source>
</evidence>
<evidence type="ECO:0000313" key="5">
    <source>
        <dbReference type="EMBL" id="KAK7301390.1"/>
    </source>
</evidence>
<feature type="repeat" description="PPR" evidence="3">
    <location>
        <begin position="270"/>
        <end position="304"/>
    </location>
</feature>
<comment type="caution">
    <text evidence="5">The sequence shown here is derived from an EMBL/GenBank/DDBJ whole genome shotgun (WGS) entry which is preliminary data.</text>
</comment>
<dbReference type="InterPro" id="IPR046960">
    <property type="entry name" value="PPR_At4g14850-like_plant"/>
</dbReference>
<dbReference type="GO" id="GO:0009451">
    <property type="term" value="P:RNA modification"/>
    <property type="evidence" value="ECO:0007669"/>
    <property type="project" value="InterPro"/>
</dbReference>
<feature type="repeat" description="PPR" evidence="3">
    <location>
        <begin position="406"/>
        <end position="440"/>
    </location>
</feature>
<dbReference type="Gene3D" id="1.25.40.10">
    <property type="entry name" value="Tetratricopeptide repeat domain"/>
    <property type="match status" value="3"/>
</dbReference>
<evidence type="ECO:0000256" key="3">
    <source>
        <dbReference type="PROSITE-ProRule" id="PRU00708"/>
    </source>
</evidence>
<gene>
    <name evidence="5" type="ORF">RJT34_12253</name>
</gene>
<dbReference type="AlphaFoldDB" id="A0AAN9JLG0"/>
<dbReference type="Pfam" id="PF01535">
    <property type="entry name" value="PPR"/>
    <property type="match status" value="4"/>
</dbReference>
<reference evidence="5 6" key="1">
    <citation type="submission" date="2024-01" db="EMBL/GenBank/DDBJ databases">
        <title>The genomes of 5 underutilized Papilionoideae crops provide insights into root nodulation and disease resistance.</title>
        <authorList>
            <person name="Yuan L."/>
        </authorList>
    </citation>
    <scope>NUCLEOTIDE SEQUENCE [LARGE SCALE GENOMIC DNA]</scope>
    <source>
        <strain evidence="5">LY-2023</strain>
        <tissue evidence="5">Leaf</tissue>
    </source>
</reference>
<sequence length="677" mass="76392">MGGHDPNQIFLHGYQSITTKYVPHFLTLHFPFIQHILTFNLPFISAIAGIFRTLWHSAIQAPLSDSYTSTWLIDDSNLLAPSLNFKTGLHVLDLIHRGSLEPDRTLYNNMLKRCTKLGKLKEGKLVYSHITGSKFKDDVFLLNSVLFMLASCGSLEDARRVFEEMPCKDMVTWTSMITGYAQNELAFDALVLFPPMLHDGVKPNEFTFSSLVKACGSIASYNDGRQIHACCWKHGWHGNVFVGSSLVDMYAKCGYLREAQLVFDELGCKNEVSWNGLIAGYARKGEEEEALRLFVRMQREGYRPTEFTYSALLCSTSSTGSLEQGRWLHAHMMKCGRKLVGYAGNALLNMYAKSGSIQDAKKVFDRLLKVDVVSCNSMLIGYAQHGLGKEAVQLFEKMIKVGIEPNDITFLSVLTACSRARLLDEGKHYFGLMRKYNVEPKVSHYTTIVDLLGRAGLLDQAKNFIEEMPIESTAAIWSSLVGASKMHKNMEMGAYAAQRVFELDPSYPGTHTLLANIYASAGRWEDVAKVRKMMKDSGLKKEPACSWVEIENSVHIFVSNDTAHPQKDKIYKMWEKLNQKIKEIGYVPDTSHVLLFVDQEAKELNLQYHSEKLALAFALLNTPPGSTIRIMKNIRVCGDCHSAMKYVSSVLKREIVVRDTNRFHHFCDGFCSCGDYW</sequence>
<dbReference type="FunFam" id="1.25.40.10:FF:000227">
    <property type="entry name" value="Pentatricopeptide repeat-containing protein At3g13880"/>
    <property type="match status" value="1"/>
</dbReference>
<feature type="repeat" description="PPR" evidence="3">
    <location>
        <begin position="169"/>
        <end position="203"/>
    </location>
</feature>
<feature type="repeat" description="PPR" evidence="3">
    <location>
        <begin position="371"/>
        <end position="405"/>
    </location>
</feature>
<protein>
    <recommendedName>
        <fullName evidence="4">DYW domain-containing protein</fullName>
    </recommendedName>
</protein>
<dbReference type="Pfam" id="PF13041">
    <property type="entry name" value="PPR_2"/>
    <property type="match status" value="3"/>
</dbReference>
<dbReference type="EMBL" id="JAYKXN010000003">
    <property type="protein sequence ID" value="KAK7301390.1"/>
    <property type="molecule type" value="Genomic_DNA"/>
</dbReference>
<organism evidence="5 6">
    <name type="scientific">Clitoria ternatea</name>
    <name type="common">Butterfly pea</name>
    <dbReference type="NCBI Taxonomy" id="43366"/>
    <lineage>
        <taxon>Eukaryota</taxon>
        <taxon>Viridiplantae</taxon>
        <taxon>Streptophyta</taxon>
        <taxon>Embryophyta</taxon>
        <taxon>Tracheophyta</taxon>
        <taxon>Spermatophyta</taxon>
        <taxon>Magnoliopsida</taxon>
        <taxon>eudicotyledons</taxon>
        <taxon>Gunneridae</taxon>
        <taxon>Pentapetalae</taxon>
        <taxon>rosids</taxon>
        <taxon>fabids</taxon>
        <taxon>Fabales</taxon>
        <taxon>Fabaceae</taxon>
        <taxon>Papilionoideae</taxon>
        <taxon>50 kb inversion clade</taxon>
        <taxon>NPAAA clade</taxon>
        <taxon>indigoferoid/millettioid clade</taxon>
        <taxon>Phaseoleae</taxon>
        <taxon>Clitoria</taxon>
    </lineage>
</organism>
<dbReference type="InterPro" id="IPR002885">
    <property type="entry name" value="PPR_rpt"/>
</dbReference>
<comment type="similarity">
    <text evidence="1">Belongs to the PPR family. PCMP-H subfamily.</text>
</comment>
<keyword evidence="2" id="KW-0677">Repeat</keyword>
<dbReference type="GO" id="GO:0008270">
    <property type="term" value="F:zinc ion binding"/>
    <property type="evidence" value="ECO:0007669"/>
    <property type="project" value="InterPro"/>
</dbReference>
<dbReference type="PROSITE" id="PS51375">
    <property type="entry name" value="PPR"/>
    <property type="match status" value="4"/>
</dbReference>
<dbReference type="InterPro" id="IPR011990">
    <property type="entry name" value="TPR-like_helical_dom_sf"/>
</dbReference>
<feature type="domain" description="DYW" evidence="4">
    <location>
        <begin position="585"/>
        <end position="677"/>
    </location>
</feature>